<dbReference type="EMBL" id="SRYB01000012">
    <property type="protein sequence ID" value="TGY78635.1"/>
    <property type="molecule type" value="Genomic_DNA"/>
</dbReference>
<reference evidence="1" key="1">
    <citation type="submission" date="2019-04" db="EMBL/GenBank/DDBJ databases">
        <title>Microbes associate with the intestines of laboratory mice.</title>
        <authorList>
            <person name="Navarre W."/>
            <person name="Wong E."/>
            <person name="Huang K."/>
            <person name="Tropini C."/>
            <person name="Ng K."/>
            <person name="Yu B."/>
        </authorList>
    </citation>
    <scope>NUCLEOTIDE SEQUENCE</scope>
    <source>
        <strain evidence="1">NM04_E33</strain>
    </source>
</reference>
<dbReference type="Proteomes" id="UP000306319">
    <property type="component" value="Unassembled WGS sequence"/>
</dbReference>
<sequence length="379" mass="42676">MSGIEIFSGAGGLATGLGLAGVSHNAFVEWNCDACRTLRMNYDSDIVFEGDIRNFDFTSYRGIDIIAGGPPCQPFSLGGKAKGNLDERDMFPSAIRSIRELQPKVFLFENVKGLLRTNFKGYLDYILLQLSFPTITQSSDCLNHINKIKQSATDVPLHEQYDVYINLVNAADYGVPQKRERVIIVGVRKDLHIEWNLPTPTHSLDALLWSKYVTKEYWEKHSILPSNSEYNTFARNKSYLEYKYGFFPPESLPWLTVRDALVDLPKEGDLTFYPSEHVVRSGAKEYYGHSGSPIDEPAKTIKAGAHGVPGGENMIKYPDGSVRYFTVFEAKRIQTFPDDYQIIGSWTESMRQLGNAVPVRLAQIISSSIIDMLNNEKFS</sequence>
<gene>
    <name evidence="1" type="primary">dcm</name>
    <name evidence="1" type="ORF">E5331_09390</name>
</gene>
<dbReference type="EC" id="2.1.1.37" evidence="1"/>
<name>A0AC61RDU8_9BACT</name>
<proteinExistence type="predicted"/>
<evidence type="ECO:0000313" key="2">
    <source>
        <dbReference type="Proteomes" id="UP000306319"/>
    </source>
</evidence>
<evidence type="ECO:0000313" key="1">
    <source>
        <dbReference type="EMBL" id="TGY78635.1"/>
    </source>
</evidence>
<keyword evidence="1" id="KW-0808">Transferase</keyword>
<accession>A0AC61RDU8</accession>
<keyword evidence="2" id="KW-1185">Reference proteome</keyword>
<comment type="caution">
    <text evidence="1">The sequence shown here is derived from an EMBL/GenBank/DDBJ whole genome shotgun (WGS) entry which is preliminary data.</text>
</comment>
<keyword evidence="1" id="KW-0489">Methyltransferase</keyword>
<organism evidence="1 2">
    <name type="scientific">Lepagella muris</name>
    <dbReference type="NCBI Taxonomy" id="3032870"/>
    <lineage>
        <taxon>Bacteria</taxon>
        <taxon>Pseudomonadati</taxon>
        <taxon>Bacteroidota</taxon>
        <taxon>Bacteroidia</taxon>
        <taxon>Bacteroidales</taxon>
        <taxon>Muribaculaceae</taxon>
        <taxon>Lepagella</taxon>
    </lineage>
</organism>
<protein>
    <submittedName>
        <fullName evidence="1">DNA (Cytosine-5-)-methyltransferase</fullName>
        <ecNumber evidence="1">2.1.1.37</ecNumber>
    </submittedName>
</protein>